<organism evidence="2 3">
    <name type="scientific">Weissella paramesenteroides</name>
    <name type="common">Leuconostoc paramesenteroides</name>
    <dbReference type="NCBI Taxonomy" id="1249"/>
    <lineage>
        <taxon>Bacteria</taxon>
        <taxon>Bacillati</taxon>
        <taxon>Bacillota</taxon>
        <taxon>Bacilli</taxon>
        <taxon>Lactobacillales</taxon>
        <taxon>Lactobacillaceae</taxon>
        <taxon>Weissella</taxon>
    </lineage>
</organism>
<reference evidence="2 3" key="1">
    <citation type="submission" date="2020-03" db="EMBL/GenBank/DDBJ databases">
        <title>Comparative genomics of Weissella paramesenteroides.</title>
        <authorList>
            <person name="Kant R."/>
            <person name="Takala T."/>
            <person name="Saris P."/>
        </authorList>
    </citation>
    <scope>NUCLEOTIDE SEQUENCE [LARGE SCALE GENOMIC DNA]</scope>
    <source>
        <strain evidence="2 3">SJ27-4</strain>
    </source>
</reference>
<proteinExistence type="inferred from homology"/>
<evidence type="ECO:0000256" key="1">
    <source>
        <dbReference type="ARBA" id="ARBA00006479"/>
    </source>
</evidence>
<dbReference type="InterPro" id="IPR000600">
    <property type="entry name" value="ROK"/>
</dbReference>
<comment type="caution">
    <text evidence="2">The sequence shown here is derived from an EMBL/GenBank/DDBJ whole genome shotgun (WGS) entry which is preliminary data.</text>
</comment>
<dbReference type="AlphaFoldDB" id="A0ABD4XGW1"/>
<sequence>MKLVAFDIGGTTVKTGLFLDKQLVKKTSFNTPQSFDDLILEMKKHIEDDIEGVAISAPGVVDIKDRVIRNESAVPYIHNRPIFDELEQALKRPVTIENDANCAGICEINLGAGKNFNNVAFVVIGTGIGGSVFINKQLYKGIHLSGGEFGFMKDKNGKTLSNSATLIKNVKAYNEQAPNGKIKDGQELLTLAENGNPLAKNIINNMYNRIAEGIYNLQVSFDFDAFILGGGISARAELASEIKNRLAKLLADNVTDDIMPVIDNCQFQNDANLYGAIINFLNKKLY</sequence>
<dbReference type="RefSeq" id="WP_277361976.1">
    <property type="nucleotide sequence ID" value="NZ_CP049940.1"/>
</dbReference>
<evidence type="ECO:0000313" key="2">
    <source>
        <dbReference type="EMBL" id="MDF8370528.1"/>
    </source>
</evidence>
<dbReference type="Pfam" id="PF00480">
    <property type="entry name" value="ROK"/>
    <property type="match status" value="1"/>
</dbReference>
<protein>
    <submittedName>
        <fullName evidence="2">ROK family protein</fullName>
    </submittedName>
</protein>
<name>A0ABD4XGW1_WEIPA</name>
<gene>
    <name evidence="2" type="ORF">G9403_02470</name>
</gene>
<accession>A0ABD4XGW1</accession>
<dbReference type="CDD" id="cd24152">
    <property type="entry name" value="ASKHA_NBD_ROK-like"/>
    <property type="match status" value="1"/>
</dbReference>
<dbReference type="PANTHER" id="PTHR18964:SF170">
    <property type="entry name" value="SUGAR KINASE"/>
    <property type="match status" value="1"/>
</dbReference>
<evidence type="ECO:0000313" key="3">
    <source>
        <dbReference type="Proteomes" id="UP001215461"/>
    </source>
</evidence>
<dbReference type="Proteomes" id="UP001215461">
    <property type="component" value="Unassembled WGS sequence"/>
</dbReference>
<comment type="similarity">
    <text evidence="1">Belongs to the ROK (NagC/XylR) family.</text>
</comment>
<dbReference type="SUPFAM" id="SSF53067">
    <property type="entry name" value="Actin-like ATPase domain"/>
    <property type="match status" value="1"/>
</dbReference>
<dbReference type="EMBL" id="JAANXN010000003">
    <property type="protein sequence ID" value="MDF8370528.1"/>
    <property type="molecule type" value="Genomic_DNA"/>
</dbReference>
<dbReference type="Gene3D" id="3.30.420.40">
    <property type="match status" value="2"/>
</dbReference>
<dbReference type="InterPro" id="IPR043129">
    <property type="entry name" value="ATPase_NBD"/>
</dbReference>
<dbReference type="PANTHER" id="PTHR18964">
    <property type="entry name" value="ROK (REPRESSOR, ORF, KINASE) FAMILY"/>
    <property type="match status" value="1"/>
</dbReference>